<organism evidence="2 3">
    <name type="scientific">Tanacetum coccineum</name>
    <dbReference type="NCBI Taxonomy" id="301880"/>
    <lineage>
        <taxon>Eukaryota</taxon>
        <taxon>Viridiplantae</taxon>
        <taxon>Streptophyta</taxon>
        <taxon>Embryophyta</taxon>
        <taxon>Tracheophyta</taxon>
        <taxon>Spermatophyta</taxon>
        <taxon>Magnoliopsida</taxon>
        <taxon>eudicotyledons</taxon>
        <taxon>Gunneridae</taxon>
        <taxon>Pentapetalae</taxon>
        <taxon>asterids</taxon>
        <taxon>campanulids</taxon>
        <taxon>Asterales</taxon>
        <taxon>Asteraceae</taxon>
        <taxon>Asteroideae</taxon>
        <taxon>Anthemideae</taxon>
        <taxon>Anthemidinae</taxon>
        <taxon>Tanacetum</taxon>
    </lineage>
</organism>
<reference evidence="2" key="1">
    <citation type="journal article" date="2022" name="Int. J. Mol. Sci.">
        <title>Draft Genome of Tanacetum Coccineum: Genomic Comparison of Closely Related Tanacetum-Family Plants.</title>
        <authorList>
            <person name="Yamashiro T."/>
            <person name="Shiraishi A."/>
            <person name="Nakayama K."/>
            <person name="Satake H."/>
        </authorList>
    </citation>
    <scope>NUCLEOTIDE SEQUENCE</scope>
</reference>
<feature type="compositionally biased region" description="Polar residues" evidence="1">
    <location>
        <begin position="127"/>
        <end position="137"/>
    </location>
</feature>
<accession>A0ABQ4YVX7</accession>
<reference evidence="2" key="2">
    <citation type="submission" date="2022-01" db="EMBL/GenBank/DDBJ databases">
        <authorList>
            <person name="Yamashiro T."/>
            <person name="Shiraishi A."/>
            <person name="Satake H."/>
            <person name="Nakayama K."/>
        </authorList>
    </citation>
    <scope>NUCLEOTIDE SEQUENCE</scope>
</reference>
<dbReference type="EMBL" id="BQNB010010719">
    <property type="protein sequence ID" value="GJS81052.1"/>
    <property type="molecule type" value="Genomic_DNA"/>
</dbReference>
<sequence length="168" mass="18483">METSATREYPSLIHTFFLTHTVGGVFLNPEDKALYDKMMRLQGLRSNTPTGVPYTEDEIMAIVCGGKQRGHILGVGRVLPGQGTVIPPPSQSTHSADIARLKKREKRLTKQVNMFMRLFRSDDKFSQMLNQLGSQPEYSGGSGSGGCEDDEPGDDKDGGEDEEDEDNS</sequence>
<gene>
    <name evidence="2" type="ORF">Tco_0747593</name>
</gene>
<feature type="region of interest" description="Disordered" evidence="1">
    <location>
        <begin position="127"/>
        <end position="168"/>
    </location>
</feature>
<feature type="non-terminal residue" evidence="2">
    <location>
        <position position="1"/>
    </location>
</feature>
<evidence type="ECO:0000313" key="2">
    <source>
        <dbReference type="EMBL" id="GJS81052.1"/>
    </source>
</evidence>
<keyword evidence="3" id="KW-1185">Reference proteome</keyword>
<evidence type="ECO:0000256" key="1">
    <source>
        <dbReference type="SAM" id="MobiDB-lite"/>
    </source>
</evidence>
<protein>
    <submittedName>
        <fullName evidence="2">Uncharacterized protein</fullName>
    </submittedName>
</protein>
<evidence type="ECO:0000313" key="3">
    <source>
        <dbReference type="Proteomes" id="UP001151760"/>
    </source>
</evidence>
<proteinExistence type="predicted"/>
<dbReference type="Proteomes" id="UP001151760">
    <property type="component" value="Unassembled WGS sequence"/>
</dbReference>
<name>A0ABQ4YVX7_9ASTR</name>
<comment type="caution">
    <text evidence="2">The sequence shown here is derived from an EMBL/GenBank/DDBJ whole genome shotgun (WGS) entry which is preliminary data.</text>
</comment>
<feature type="compositionally biased region" description="Acidic residues" evidence="1">
    <location>
        <begin position="147"/>
        <end position="168"/>
    </location>
</feature>